<name>A0A8H6AZ92_9HELO</name>
<dbReference type="SUPFAM" id="SSF56176">
    <property type="entry name" value="FAD-binding/transporter-associated domain-like"/>
    <property type="match status" value="1"/>
</dbReference>
<dbReference type="Gene3D" id="3.30.465.10">
    <property type="match status" value="1"/>
</dbReference>
<dbReference type="OrthoDB" id="415825at2759"/>
<dbReference type="GeneID" id="59257031"/>
<proteinExistence type="predicted"/>
<dbReference type="InterPro" id="IPR036318">
    <property type="entry name" value="FAD-bd_PCMH-like_sf"/>
</dbReference>
<evidence type="ECO:0000313" key="1">
    <source>
        <dbReference type="EMBL" id="KAF5876521.1"/>
    </source>
</evidence>
<dbReference type="EMBL" id="JABFCT010000004">
    <property type="protein sequence ID" value="KAF5876521.1"/>
    <property type="molecule type" value="Genomic_DNA"/>
</dbReference>
<reference evidence="1 2" key="1">
    <citation type="journal article" date="2020" name="Phytopathology">
        <title>A high-quality genome resource of Botrytis fragariae, a new and rapidly spreading fungal pathogen causing strawberry gray mold in the U.S.A.</title>
        <authorList>
            <person name="Wu Y."/>
            <person name="Saski C.A."/>
            <person name="Schnabel G."/>
            <person name="Xiao S."/>
            <person name="Hu M."/>
        </authorList>
    </citation>
    <scope>NUCLEOTIDE SEQUENCE [LARGE SCALE GENOMIC DNA]</scope>
    <source>
        <strain evidence="1 2">BVB16</strain>
    </source>
</reference>
<dbReference type="Proteomes" id="UP000531561">
    <property type="component" value="Unassembled WGS sequence"/>
</dbReference>
<evidence type="ECO:0000313" key="2">
    <source>
        <dbReference type="Proteomes" id="UP000531561"/>
    </source>
</evidence>
<dbReference type="AlphaFoldDB" id="A0A8H6AZ92"/>
<organism evidence="1 2">
    <name type="scientific">Botrytis fragariae</name>
    <dbReference type="NCBI Taxonomy" id="1964551"/>
    <lineage>
        <taxon>Eukaryota</taxon>
        <taxon>Fungi</taxon>
        <taxon>Dikarya</taxon>
        <taxon>Ascomycota</taxon>
        <taxon>Pezizomycotina</taxon>
        <taxon>Leotiomycetes</taxon>
        <taxon>Helotiales</taxon>
        <taxon>Sclerotiniaceae</taxon>
        <taxon>Botrytis</taxon>
    </lineage>
</organism>
<protein>
    <submittedName>
        <fullName evidence="1">Putative fad binding domain-containing protein</fullName>
    </submittedName>
</protein>
<accession>A0A8H6AZ92</accession>
<comment type="caution">
    <text evidence="1">The sequence shown here is derived from an EMBL/GenBank/DDBJ whole genome shotgun (WGS) entry which is preliminary data.</text>
</comment>
<dbReference type="GO" id="GO:0050660">
    <property type="term" value="F:flavin adenine dinucleotide binding"/>
    <property type="evidence" value="ECO:0007669"/>
    <property type="project" value="InterPro"/>
</dbReference>
<gene>
    <name evidence="1" type="ORF">Bfra_002926</name>
</gene>
<keyword evidence="2" id="KW-1185">Reference proteome</keyword>
<dbReference type="InterPro" id="IPR016169">
    <property type="entry name" value="FAD-bd_PCMH_sub2"/>
</dbReference>
<dbReference type="RefSeq" id="XP_037195467.1">
    <property type="nucleotide sequence ID" value="XM_037333339.1"/>
</dbReference>
<sequence length="154" mass="16677">MSSQNNAQITKRKELTQSTKWVMKFLPSLQLLSTGPMNSFNRIIGCEIEIPKSTSHSSSTPVSENKTDLLAIERQPIRASPKIPNPRCKSHRIVGLIPFCLGGGISIWTGTIDFSCDQILTAEIITADGSLIHASTDYGGSVQGDGTINSHHEA</sequence>